<reference evidence="1" key="2">
    <citation type="journal article" date="2015" name="Data Brief">
        <title>Shoot transcriptome of the giant reed, Arundo donax.</title>
        <authorList>
            <person name="Barrero R.A."/>
            <person name="Guerrero F.D."/>
            <person name="Moolhuijzen P."/>
            <person name="Goolsby J.A."/>
            <person name="Tidwell J."/>
            <person name="Bellgard S.E."/>
            <person name="Bellgard M.I."/>
        </authorList>
    </citation>
    <scope>NUCLEOTIDE SEQUENCE</scope>
    <source>
        <tissue evidence="1">Shoot tissue taken approximately 20 cm above the soil surface</tissue>
    </source>
</reference>
<evidence type="ECO:0000313" key="1">
    <source>
        <dbReference type="EMBL" id="JAD16391.1"/>
    </source>
</evidence>
<protein>
    <submittedName>
        <fullName evidence="1">Uncharacterized protein</fullName>
    </submittedName>
</protein>
<dbReference type="AlphaFoldDB" id="A0A0A8XRB8"/>
<proteinExistence type="predicted"/>
<sequence>MLGYINFLDCTCSFKIAMIVNCKLYVSPLQLL</sequence>
<organism evidence="1">
    <name type="scientific">Arundo donax</name>
    <name type="common">Giant reed</name>
    <name type="synonym">Donax arundinaceus</name>
    <dbReference type="NCBI Taxonomy" id="35708"/>
    <lineage>
        <taxon>Eukaryota</taxon>
        <taxon>Viridiplantae</taxon>
        <taxon>Streptophyta</taxon>
        <taxon>Embryophyta</taxon>
        <taxon>Tracheophyta</taxon>
        <taxon>Spermatophyta</taxon>
        <taxon>Magnoliopsida</taxon>
        <taxon>Liliopsida</taxon>
        <taxon>Poales</taxon>
        <taxon>Poaceae</taxon>
        <taxon>PACMAD clade</taxon>
        <taxon>Arundinoideae</taxon>
        <taxon>Arundineae</taxon>
        <taxon>Arundo</taxon>
    </lineage>
</organism>
<dbReference type="EMBL" id="GBRH01281504">
    <property type="protein sequence ID" value="JAD16391.1"/>
    <property type="molecule type" value="Transcribed_RNA"/>
</dbReference>
<name>A0A0A8XRB8_ARUDO</name>
<accession>A0A0A8XRB8</accession>
<reference evidence="1" key="1">
    <citation type="submission" date="2014-09" db="EMBL/GenBank/DDBJ databases">
        <authorList>
            <person name="Magalhaes I.L.F."/>
            <person name="Oliveira U."/>
            <person name="Santos F.R."/>
            <person name="Vidigal T.H.D.A."/>
            <person name="Brescovit A.D."/>
            <person name="Santos A.J."/>
        </authorList>
    </citation>
    <scope>NUCLEOTIDE SEQUENCE</scope>
    <source>
        <tissue evidence="1">Shoot tissue taken approximately 20 cm above the soil surface</tissue>
    </source>
</reference>